<feature type="region of interest" description="Disordered" evidence="2">
    <location>
        <begin position="343"/>
        <end position="375"/>
    </location>
</feature>
<accession>A0A7W4YXN2</accession>
<reference evidence="3 4" key="1">
    <citation type="submission" date="2020-08" db="EMBL/GenBank/DDBJ databases">
        <title>The Agave Microbiome: Exploring the role of microbial communities in plant adaptations to desert environments.</title>
        <authorList>
            <person name="Partida-Martinez L.P."/>
        </authorList>
    </citation>
    <scope>NUCLEOTIDE SEQUENCE [LARGE SCALE GENOMIC DNA]</scope>
    <source>
        <strain evidence="3 4">AT3.9</strain>
    </source>
</reference>
<organism evidence="3 4">
    <name type="scientific">Microvirga lupini</name>
    <dbReference type="NCBI Taxonomy" id="420324"/>
    <lineage>
        <taxon>Bacteria</taxon>
        <taxon>Pseudomonadati</taxon>
        <taxon>Pseudomonadota</taxon>
        <taxon>Alphaproteobacteria</taxon>
        <taxon>Hyphomicrobiales</taxon>
        <taxon>Methylobacteriaceae</taxon>
        <taxon>Microvirga</taxon>
    </lineage>
</organism>
<gene>
    <name evidence="3" type="ORF">FHR70_003277</name>
</gene>
<proteinExistence type="predicted"/>
<evidence type="ECO:0000256" key="1">
    <source>
        <dbReference type="SAM" id="Coils"/>
    </source>
</evidence>
<dbReference type="Proteomes" id="UP000532010">
    <property type="component" value="Unassembled WGS sequence"/>
</dbReference>
<protein>
    <submittedName>
        <fullName evidence="3">Putative nucleic acid-binding Zn-ribbon protein</fullName>
    </submittedName>
</protein>
<dbReference type="EMBL" id="JACHWB010000004">
    <property type="protein sequence ID" value="MBB3020196.1"/>
    <property type="molecule type" value="Genomic_DNA"/>
</dbReference>
<sequence>MIGYTASGSRHFIAELLTTTFLGLTLLGPAFAQGSPRIDPAAGAVGSPLGSALTQKDLQNLLPLLLTSADRRQLAADLEASIRKGDVKAAETSLNKAIEVGTLAIVLSDHLNNPDLLKALQDLNVQAPAQPSFLTRSPAADQPGACTAIADTSAANLAELQDALERERSYGGMTSQTLAALMQEHKALVARVESDTASQNVRSVEMQQALQQEQERSETLKQELQRLQEEYRTLQAAKEQAPTPADIAASEERLRQERERIDRTERQLAGAQKDLRELQVLKEEILASAASRTAELEQALARAQTRGDVLTQELAAASDELQAFKEPRQPGPAPVMFRLAATGAEPPLGSPQPEAVPAPAAQAGPQPPQTAPAEQDVTPALPVKAYAPVVVAALPDSIQPLPLMNGPSLRSETPAAPEAAKPDDRLVARAEELLRKGDVSGARLLLERALASGHARAAFLLAESFDPNMLSKIGALGMKGDAAKAREFYTQAKTLGMAQARERLEALR</sequence>
<keyword evidence="4" id="KW-1185">Reference proteome</keyword>
<evidence type="ECO:0000313" key="4">
    <source>
        <dbReference type="Proteomes" id="UP000532010"/>
    </source>
</evidence>
<evidence type="ECO:0000256" key="2">
    <source>
        <dbReference type="SAM" id="MobiDB-lite"/>
    </source>
</evidence>
<comment type="caution">
    <text evidence="3">The sequence shown here is derived from an EMBL/GenBank/DDBJ whole genome shotgun (WGS) entry which is preliminary data.</text>
</comment>
<dbReference type="AlphaFoldDB" id="A0A7W4YXN2"/>
<evidence type="ECO:0000313" key="3">
    <source>
        <dbReference type="EMBL" id="MBB3020196.1"/>
    </source>
</evidence>
<feature type="coiled-coil region" evidence="1">
    <location>
        <begin position="203"/>
        <end position="320"/>
    </location>
</feature>
<keyword evidence="1" id="KW-0175">Coiled coil</keyword>
<name>A0A7W4YXN2_9HYPH</name>
<dbReference type="RefSeq" id="WP_183451974.1">
    <property type="nucleotide sequence ID" value="NZ_JACHWB010000004.1"/>
</dbReference>